<evidence type="ECO:0000313" key="5">
    <source>
        <dbReference type="Proteomes" id="UP000516314"/>
    </source>
</evidence>
<dbReference type="InterPro" id="IPR025836">
    <property type="entry name" value="Zn_knuckle_CX2CX4HX4C"/>
</dbReference>
<dbReference type="PANTHER" id="PTHR31286">
    <property type="entry name" value="GLYCINE-RICH CELL WALL STRUCTURAL PROTEIN 1.8-LIKE"/>
    <property type="match status" value="1"/>
</dbReference>
<dbReference type="Pfam" id="PF14111">
    <property type="entry name" value="DUF4283"/>
    <property type="match status" value="1"/>
</dbReference>
<evidence type="ECO:0000256" key="1">
    <source>
        <dbReference type="SAM" id="MobiDB-lite"/>
    </source>
</evidence>
<dbReference type="Pfam" id="PF14392">
    <property type="entry name" value="zf-CCHC_4"/>
    <property type="match status" value="1"/>
</dbReference>
<protein>
    <submittedName>
        <fullName evidence="4">(thale cress) hypothetical protein</fullName>
    </submittedName>
</protein>
<evidence type="ECO:0000313" key="4">
    <source>
        <dbReference type="EMBL" id="CAD5314652.1"/>
    </source>
</evidence>
<dbReference type="InterPro" id="IPR040256">
    <property type="entry name" value="At4g02000-like"/>
</dbReference>
<organism evidence="4 5">
    <name type="scientific">Arabidopsis thaliana</name>
    <name type="common">Mouse-ear cress</name>
    <dbReference type="NCBI Taxonomy" id="3702"/>
    <lineage>
        <taxon>Eukaryota</taxon>
        <taxon>Viridiplantae</taxon>
        <taxon>Streptophyta</taxon>
        <taxon>Embryophyta</taxon>
        <taxon>Tracheophyta</taxon>
        <taxon>Spermatophyta</taxon>
        <taxon>Magnoliopsida</taxon>
        <taxon>eudicotyledons</taxon>
        <taxon>Gunneridae</taxon>
        <taxon>Pentapetalae</taxon>
        <taxon>rosids</taxon>
        <taxon>malvids</taxon>
        <taxon>Brassicales</taxon>
        <taxon>Brassicaceae</taxon>
        <taxon>Camelineae</taxon>
        <taxon>Arabidopsis</taxon>
    </lineage>
</organism>
<evidence type="ECO:0000259" key="2">
    <source>
        <dbReference type="Pfam" id="PF14111"/>
    </source>
</evidence>
<dbReference type="EMBL" id="LR881466">
    <property type="protein sequence ID" value="CAD5314652.1"/>
    <property type="molecule type" value="Genomic_DNA"/>
</dbReference>
<feature type="domain" description="DUF4283" evidence="2">
    <location>
        <begin position="36"/>
        <end position="113"/>
    </location>
</feature>
<dbReference type="Proteomes" id="UP000516314">
    <property type="component" value="Chromosome 1"/>
</dbReference>
<feature type="compositionally biased region" description="Acidic residues" evidence="1">
    <location>
        <begin position="231"/>
        <end position="249"/>
    </location>
</feature>
<feature type="region of interest" description="Disordered" evidence="1">
    <location>
        <begin position="230"/>
        <end position="252"/>
    </location>
</feature>
<dbReference type="PANTHER" id="PTHR31286:SF162">
    <property type="entry name" value="DUF4283 DOMAIN-CONTAINING PROTEIN-RELATED"/>
    <property type="match status" value="1"/>
</dbReference>
<reference evidence="4 5" key="1">
    <citation type="submission" date="2020-09" db="EMBL/GenBank/DDBJ databases">
        <authorList>
            <person name="Ashkenazy H."/>
        </authorList>
    </citation>
    <scope>NUCLEOTIDE SEQUENCE [LARGE SCALE GENOMIC DNA]</scope>
    <source>
        <strain evidence="5">cv. Cdm-0</strain>
    </source>
</reference>
<accession>A0A7G2DVM7</accession>
<gene>
    <name evidence="4" type="ORF">AT9943_LOCUS3076</name>
</gene>
<name>A0A7G2DVM7_ARATH</name>
<sequence length="373" mass="42573">MSDFLRKSVQDLDLGVDDVPIVLSPEFVSQAALVNWFSLIVTTVNPRKQNLRALIGQMPRVWGLVDSCVGRIVGNGRVQFKFRNEESMNLVLQRSPWSFNDWMLSVHRWFPNITEGEMKIIPFWVQIQGIPILYLTNAMARVVGSRLGHVTDVDIDENANQMGFVRVKLAWNFDDHLRFQRNFQFQENENTIIKFRFERLRNFCTKCGSLKHDVKECDLTFKEYVPVNLNDDNDDDNHDQGHDEDDMAAEDSLPSIDPTFLIPGLQGHNAGATSVKQGGSSSSVPSDLASAFEDTKLTAERLRYLHAKHVRETLMDQREAGLLEEVSNNATTGFPFVKRKRVSFEVLYNQAEAAEESAVLGHIRKKDKKSWLE</sequence>
<dbReference type="InterPro" id="IPR025558">
    <property type="entry name" value="DUF4283"/>
</dbReference>
<evidence type="ECO:0000259" key="3">
    <source>
        <dbReference type="Pfam" id="PF14392"/>
    </source>
</evidence>
<proteinExistence type="predicted"/>
<feature type="domain" description="Zinc knuckle CX2CX4HX4C" evidence="3">
    <location>
        <begin position="172"/>
        <end position="218"/>
    </location>
</feature>
<dbReference type="AlphaFoldDB" id="A0A7G2DVM7"/>